<dbReference type="PANTHER" id="PTHR43610:SF1">
    <property type="entry name" value="N-ACETYLTRANSFERASE DOMAIN-CONTAINING PROTEIN"/>
    <property type="match status" value="1"/>
</dbReference>
<protein>
    <submittedName>
        <fullName evidence="2">N-acetyltransferase</fullName>
    </submittedName>
</protein>
<dbReference type="EMBL" id="RXOC01000008">
    <property type="protein sequence ID" value="RXF69035.1"/>
    <property type="molecule type" value="Genomic_DNA"/>
</dbReference>
<dbReference type="InterPro" id="IPR016181">
    <property type="entry name" value="Acyl_CoA_acyltransferase"/>
</dbReference>
<keyword evidence="2" id="KW-0808">Transferase</keyword>
<organism evidence="2 3">
    <name type="scientific">Arcticibacter tournemirensis</name>
    <dbReference type="NCBI Taxonomy" id="699437"/>
    <lineage>
        <taxon>Bacteria</taxon>
        <taxon>Pseudomonadati</taxon>
        <taxon>Bacteroidota</taxon>
        <taxon>Sphingobacteriia</taxon>
        <taxon>Sphingobacteriales</taxon>
        <taxon>Sphingobacteriaceae</taxon>
        <taxon>Arcticibacter</taxon>
    </lineage>
</organism>
<dbReference type="PANTHER" id="PTHR43610">
    <property type="entry name" value="BLL6696 PROTEIN"/>
    <property type="match status" value="1"/>
</dbReference>
<gene>
    <name evidence="2" type="ORF">EKH83_12830</name>
</gene>
<evidence type="ECO:0000313" key="2">
    <source>
        <dbReference type="EMBL" id="RXF69035.1"/>
    </source>
</evidence>
<dbReference type="Proteomes" id="UP000290848">
    <property type="component" value="Unassembled WGS sequence"/>
</dbReference>
<feature type="domain" description="N-acetyltransferase" evidence="1">
    <location>
        <begin position="14"/>
        <end position="180"/>
    </location>
</feature>
<reference evidence="2 3" key="1">
    <citation type="submission" date="2018-12" db="EMBL/GenBank/DDBJ databases">
        <title>The Draft Genome Sequence of the Soil Bacterium Pedobacter tournemirensis R1.</title>
        <authorList>
            <person name="He J."/>
        </authorList>
    </citation>
    <scope>NUCLEOTIDE SEQUENCE [LARGE SCALE GENOMIC DNA]</scope>
    <source>
        <strain evidence="2 3">R1</strain>
    </source>
</reference>
<dbReference type="RefSeq" id="WP_128769844.1">
    <property type="nucleotide sequence ID" value="NZ_RXOC01000008.1"/>
</dbReference>
<dbReference type="GO" id="GO:0016747">
    <property type="term" value="F:acyltransferase activity, transferring groups other than amino-acyl groups"/>
    <property type="evidence" value="ECO:0007669"/>
    <property type="project" value="InterPro"/>
</dbReference>
<comment type="caution">
    <text evidence="2">The sequence shown here is derived from an EMBL/GenBank/DDBJ whole genome shotgun (WGS) entry which is preliminary data.</text>
</comment>
<dbReference type="PROSITE" id="PS51186">
    <property type="entry name" value="GNAT"/>
    <property type="match status" value="1"/>
</dbReference>
<proteinExistence type="predicted"/>
<dbReference type="AlphaFoldDB" id="A0A4Q0M7P7"/>
<dbReference type="Pfam" id="PF13302">
    <property type="entry name" value="Acetyltransf_3"/>
    <property type="match status" value="1"/>
</dbReference>
<name>A0A4Q0M7P7_9SPHI</name>
<sequence length="195" mass="22458">MRPLLKSALTNTKVILRPLDAKDEPLLRPIAAEKELWEYGLSDLSLPGKLRRYIEKALQARDEGTCAVWTIIDRSSGNVAGCTRLGEISWDDERGQIGWTWIGKDFQGTGLNRAAKYEILRFGFEVLRLNRIELKADERNIRSRKAILNIGAIEEGTLRQHMKTHDGFLRNTVFYSILRSEWQHVKEEFFGDLDL</sequence>
<dbReference type="InterPro" id="IPR000182">
    <property type="entry name" value="GNAT_dom"/>
</dbReference>
<evidence type="ECO:0000259" key="1">
    <source>
        <dbReference type="PROSITE" id="PS51186"/>
    </source>
</evidence>
<dbReference type="Gene3D" id="3.40.630.30">
    <property type="match status" value="1"/>
</dbReference>
<evidence type="ECO:0000313" key="3">
    <source>
        <dbReference type="Proteomes" id="UP000290848"/>
    </source>
</evidence>
<dbReference type="SUPFAM" id="SSF55729">
    <property type="entry name" value="Acyl-CoA N-acyltransferases (Nat)"/>
    <property type="match status" value="1"/>
</dbReference>
<accession>A0A4Q0M7P7</accession>